<keyword evidence="3" id="KW-1185">Reference proteome</keyword>
<dbReference type="Proteomes" id="UP001302812">
    <property type="component" value="Unassembled WGS sequence"/>
</dbReference>
<reference evidence="2" key="2">
    <citation type="submission" date="2023-05" db="EMBL/GenBank/DDBJ databases">
        <authorList>
            <consortium name="Lawrence Berkeley National Laboratory"/>
            <person name="Steindorff A."/>
            <person name="Hensen N."/>
            <person name="Bonometti L."/>
            <person name="Westerberg I."/>
            <person name="Brannstrom I.O."/>
            <person name="Guillou S."/>
            <person name="Cros-Aarteil S."/>
            <person name="Calhoun S."/>
            <person name="Haridas S."/>
            <person name="Kuo A."/>
            <person name="Mondo S."/>
            <person name="Pangilinan J."/>
            <person name="Riley R."/>
            <person name="Labutti K."/>
            <person name="Andreopoulos B."/>
            <person name="Lipzen A."/>
            <person name="Chen C."/>
            <person name="Yanf M."/>
            <person name="Daum C."/>
            <person name="Ng V."/>
            <person name="Clum A."/>
            <person name="Ohm R."/>
            <person name="Martin F."/>
            <person name="Silar P."/>
            <person name="Natvig D."/>
            <person name="Lalanne C."/>
            <person name="Gautier V."/>
            <person name="Ament-Velasquez S.L."/>
            <person name="Kruys A."/>
            <person name="Hutchinson M.I."/>
            <person name="Powell A.J."/>
            <person name="Barry K."/>
            <person name="Miller A.N."/>
            <person name="Grigoriev I.V."/>
            <person name="Debuchy R."/>
            <person name="Gladieux P."/>
            <person name="Thoren M.H."/>
            <person name="Johannesson H."/>
        </authorList>
    </citation>
    <scope>NUCLEOTIDE SEQUENCE</scope>
    <source>
        <strain evidence="2">CBS 508.74</strain>
    </source>
</reference>
<dbReference type="AlphaFoldDB" id="A0AAN6QD81"/>
<dbReference type="EMBL" id="MU853373">
    <property type="protein sequence ID" value="KAK4107451.1"/>
    <property type="molecule type" value="Genomic_DNA"/>
</dbReference>
<dbReference type="RefSeq" id="XP_064665021.1">
    <property type="nucleotide sequence ID" value="XM_064813940.1"/>
</dbReference>
<proteinExistence type="predicted"/>
<reference evidence="2" key="1">
    <citation type="journal article" date="2023" name="Mol. Phylogenet. Evol.">
        <title>Genome-scale phylogeny and comparative genomics of the fungal order Sordariales.</title>
        <authorList>
            <person name="Hensen N."/>
            <person name="Bonometti L."/>
            <person name="Westerberg I."/>
            <person name="Brannstrom I.O."/>
            <person name="Guillou S."/>
            <person name="Cros-Aarteil S."/>
            <person name="Calhoun S."/>
            <person name="Haridas S."/>
            <person name="Kuo A."/>
            <person name="Mondo S."/>
            <person name="Pangilinan J."/>
            <person name="Riley R."/>
            <person name="LaButti K."/>
            <person name="Andreopoulos B."/>
            <person name="Lipzen A."/>
            <person name="Chen C."/>
            <person name="Yan M."/>
            <person name="Daum C."/>
            <person name="Ng V."/>
            <person name="Clum A."/>
            <person name="Steindorff A."/>
            <person name="Ohm R.A."/>
            <person name="Martin F."/>
            <person name="Silar P."/>
            <person name="Natvig D.O."/>
            <person name="Lalanne C."/>
            <person name="Gautier V."/>
            <person name="Ament-Velasquez S.L."/>
            <person name="Kruys A."/>
            <person name="Hutchinson M.I."/>
            <person name="Powell A.J."/>
            <person name="Barry K."/>
            <person name="Miller A.N."/>
            <person name="Grigoriev I.V."/>
            <person name="Debuchy R."/>
            <person name="Gladieux P."/>
            <person name="Hiltunen Thoren M."/>
            <person name="Johannesson H."/>
        </authorList>
    </citation>
    <scope>NUCLEOTIDE SEQUENCE</scope>
    <source>
        <strain evidence="2">CBS 508.74</strain>
    </source>
</reference>
<sequence>MSSDSDATLEPESPSSTAAEHTPLEQTIDIDPDDDLLLWVGLDLGTPSNIRPSAMQVLPTIVHGDLGNVSQYVEIVQLYDIVMLVDKYGLHRALKPWVRP</sequence>
<evidence type="ECO:0000313" key="2">
    <source>
        <dbReference type="EMBL" id="KAK4107451.1"/>
    </source>
</evidence>
<protein>
    <submittedName>
        <fullName evidence="2">Uncharacterized protein</fullName>
    </submittedName>
</protein>
<accession>A0AAN6QD81</accession>
<comment type="caution">
    <text evidence="2">The sequence shown here is derived from an EMBL/GenBank/DDBJ whole genome shotgun (WGS) entry which is preliminary data.</text>
</comment>
<name>A0AAN6QD81_9PEZI</name>
<gene>
    <name evidence="2" type="ORF">N656DRAFT_772544</name>
</gene>
<dbReference type="GeneID" id="89938065"/>
<evidence type="ECO:0000256" key="1">
    <source>
        <dbReference type="SAM" id="MobiDB-lite"/>
    </source>
</evidence>
<evidence type="ECO:0000313" key="3">
    <source>
        <dbReference type="Proteomes" id="UP001302812"/>
    </source>
</evidence>
<organism evidence="2 3">
    <name type="scientific">Canariomyces notabilis</name>
    <dbReference type="NCBI Taxonomy" id="2074819"/>
    <lineage>
        <taxon>Eukaryota</taxon>
        <taxon>Fungi</taxon>
        <taxon>Dikarya</taxon>
        <taxon>Ascomycota</taxon>
        <taxon>Pezizomycotina</taxon>
        <taxon>Sordariomycetes</taxon>
        <taxon>Sordariomycetidae</taxon>
        <taxon>Sordariales</taxon>
        <taxon>Chaetomiaceae</taxon>
        <taxon>Canariomyces</taxon>
    </lineage>
</organism>
<feature type="region of interest" description="Disordered" evidence="1">
    <location>
        <begin position="1"/>
        <end position="26"/>
    </location>
</feature>